<keyword evidence="1" id="KW-0677">Repeat</keyword>
<dbReference type="SMART" id="SM00248">
    <property type="entry name" value="ANK"/>
    <property type="match status" value="3"/>
</dbReference>
<dbReference type="PROSITE" id="PS50088">
    <property type="entry name" value="ANK_REPEAT"/>
    <property type="match status" value="3"/>
</dbReference>
<dbReference type="Gene3D" id="1.25.40.20">
    <property type="entry name" value="Ankyrin repeat-containing domain"/>
    <property type="match status" value="1"/>
</dbReference>
<dbReference type="PROSITE" id="PS50297">
    <property type="entry name" value="ANK_REP_REGION"/>
    <property type="match status" value="1"/>
</dbReference>
<evidence type="ECO:0000313" key="6">
    <source>
        <dbReference type="Proteomes" id="UP000010366"/>
    </source>
</evidence>
<sequence length="222" mass="24033">MSESTVFKICLVITAHLVLISHPTFAAILTGAHIAIESNERLATPNNLYLTQSTSEQGKEIEDPIFEDVVSNRIEKLKQFLNSGGSPNRYFHAAINAGAIDSVKVMLERGANVNLAGEEGVTPLMTAARVTYRGGLEMTELLIKKGANVNAKASKGSTALMYASWGVADHYQDEYVKVVRLLIKNGAKVNVKNKIGDTPLSIARKGKWQKIVIALQKAGAKV</sequence>
<dbReference type="HOGENOM" id="CLU_1243487_0_0_3"/>
<reference evidence="5 6" key="1">
    <citation type="submission" date="2012-05" db="EMBL/GenBank/DDBJ databases">
        <title>Finished chromosome of genome of Chamaesiphon sp. PCC 6605.</title>
        <authorList>
            <consortium name="US DOE Joint Genome Institute"/>
            <person name="Gugger M."/>
            <person name="Coursin T."/>
            <person name="Rippka R."/>
            <person name="Tandeau De Marsac N."/>
            <person name="Huntemann M."/>
            <person name="Wei C.-L."/>
            <person name="Han J."/>
            <person name="Detter J.C."/>
            <person name="Han C."/>
            <person name="Tapia R."/>
            <person name="Chen A."/>
            <person name="Kyrpides N."/>
            <person name="Mavromatis K."/>
            <person name="Markowitz V."/>
            <person name="Szeto E."/>
            <person name="Ivanova N."/>
            <person name="Pagani I."/>
            <person name="Pati A."/>
            <person name="Goodwin L."/>
            <person name="Nordberg H.P."/>
            <person name="Cantor M.N."/>
            <person name="Hua S.X."/>
            <person name="Woyke T."/>
            <person name="Kerfeld C.A."/>
        </authorList>
    </citation>
    <scope>NUCLEOTIDE SEQUENCE [LARGE SCALE GENOMIC DNA]</scope>
    <source>
        <strain evidence="6">ATCC 27169 / PCC 6605</strain>
    </source>
</reference>
<dbReference type="SUPFAM" id="SSF48403">
    <property type="entry name" value="Ankyrin repeat"/>
    <property type="match status" value="1"/>
</dbReference>
<name>K9UGW3_CHAP6</name>
<dbReference type="RefSeq" id="WP_015160477.1">
    <property type="nucleotide sequence ID" value="NC_019697.1"/>
</dbReference>
<protein>
    <submittedName>
        <fullName evidence="5">Ankyrin repeat-containing protein</fullName>
    </submittedName>
</protein>
<feature type="signal peptide" evidence="4">
    <location>
        <begin position="1"/>
        <end position="26"/>
    </location>
</feature>
<feature type="repeat" description="ANK" evidence="3">
    <location>
        <begin position="155"/>
        <end position="194"/>
    </location>
</feature>
<keyword evidence="2 3" id="KW-0040">ANK repeat</keyword>
<dbReference type="InterPro" id="IPR036770">
    <property type="entry name" value="Ankyrin_rpt-contain_sf"/>
</dbReference>
<evidence type="ECO:0000313" key="5">
    <source>
        <dbReference type="EMBL" id="AFY94342.1"/>
    </source>
</evidence>
<accession>K9UGW3</accession>
<dbReference type="InterPro" id="IPR002110">
    <property type="entry name" value="Ankyrin_rpt"/>
</dbReference>
<dbReference type="Pfam" id="PF12796">
    <property type="entry name" value="Ank_2"/>
    <property type="match status" value="1"/>
</dbReference>
<dbReference type="PANTHER" id="PTHR24126">
    <property type="entry name" value="ANKYRIN REPEAT, PH AND SEC7 DOMAIN CONTAINING PROTEIN SECG-RELATED"/>
    <property type="match status" value="1"/>
</dbReference>
<dbReference type="EMBL" id="CP003600">
    <property type="protein sequence ID" value="AFY94342.1"/>
    <property type="molecule type" value="Genomic_DNA"/>
</dbReference>
<evidence type="ECO:0000256" key="3">
    <source>
        <dbReference type="PROSITE-ProRule" id="PRU00023"/>
    </source>
</evidence>
<evidence type="ECO:0000256" key="1">
    <source>
        <dbReference type="ARBA" id="ARBA00022737"/>
    </source>
</evidence>
<dbReference type="PANTHER" id="PTHR24126:SF14">
    <property type="entry name" value="ANK_REP_REGION DOMAIN-CONTAINING PROTEIN"/>
    <property type="match status" value="1"/>
</dbReference>
<organism evidence="5 6">
    <name type="scientific">Chamaesiphon minutus (strain ATCC 27169 / PCC 6605)</name>
    <dbReference type="NCBI Taxonomy" id="1173020"/>
    <lineage>
        <taxon>Bacteria</taxon>
        <taxon>Bacillati</taxon>
        <taxon>Cyanobacteriota</taxon>
        <taxon>Cyanophyceae</taxon>
        <taxon>Gomontiellales</taxon>
        <taxon>Chamaesiphonaceae</taxon>
        <taxon>Chamaesiphon</taxon>
    </lineage>
</organism>
<dbReference type="AlphaFoldDB" id="K9UGW3"/>
<keyword evidence="6" id="KW-1185">Reference proteome</keyword>
<feature type="repeat" description="ANK" evidence="3">
    <location>
        <begin position="91"/>
        <end position="118"/>
    </location>
</feature>
<keyword evidence="4" id="KW-0732">Signal</keyword>
<evidence type="ECO:0000256" key="2">
    <source>
        <dbReference type="ARBA" id="ARBA00023043"/>
    </source>
</evidence>
<dbReference type="KEGG" id="cmp:Cha6605_3340"/>
<dbReference type="OrthoDB" id="9772065at2"/>
<dbReference type="STRING" id="1173020.Cha6605_3340"/>
<feature type="repeat" description="ANK" evidence="3">
    <location>
        <begin position="119"/>
        <end position="154"/>
    </location>
</feature>
<gene>
    <name evidence="5" type="ORF">Cha6605_3340</name>
</gene>
<dbReference type="Proteomes" id="UP000010366">
    <property type="component" value="Chromosome"/>
</dbReference>
<feature type="chain" id="PRO_5003936400" evidence="4">
    <location>
        <begin position="27"/>
        <end position="222"/>
    </location>
</feature>
<proteinExistence type="predicted"/>
<evidence type="ECO:0000256" key="4">
    <source>
        <dbReference type="SAM" id="SignalP"/>
    </source>
</evidence>
<dbReference type="eggNOG" id="COG0666">
    <property type="taxonomic scope" value="Bacteria"/>
</dbReference>